<geneLocation type="mitochondrion" evidence="1"/>
<keyword evidence="1" id="KW-0496">Mitochondrion</keyword>
<evidence type="ECO:0000313" key="1">
    <source>
        <dbReference type="EMBL" id="KUM50275.1"/>
    </source>
</evidence>
<protein>
    <submittedName>
        <fullName evidence="1">Uncharacterized protein</fullName>
    </submittedName>
</protein>
<reference evidence="1" key="1">
    <citation type="journal article" date="2015" name="Genome Biol. Evol.">
        <title>Organellar Genomes of White Spruce (Picea glauca): Assembly and Annotation.</title>
        <authorList>
            <person name="Jackman S.D."/>
            <person name="Warren R.L."/>
            <person name="Gibb E.A."/>
            <person name="Vandervalk B.P."/>
            <person name="Mohamadi H."/>
            <person name="Chu J."/>
            <person name="Raymond A."/>
            <person name="Pleasance S."/>
            <person name="Coope R."/>
            <person name="Wildung M.R."/>
            <person name="Ritland C.E."/>
            <person name="Bousquet J."/>
            <person name="Jones S.J."/>
            <person name="Bohlmann J."/>
            <person name="Birol I."/>
        </authorList>
    </citation>
    <scope>NUCLEOTIDE SEQUENCE [LARGE SCALE GENOMIC DNA]</scope>
    <source>
        <tissue evidence="1">Flushing bud</tissue>
    </source>
</reference>
<proteinExistence type="predicted"/>
<dbReference type="AlphaFoldDB" id="A0A101M3D8"/>
<gene>
    <name evidence="1" type="ORF">ABT39_MTgene118</name>
</gene>
<name>A0A101M3D8_PICGL</name>
<dbReference type="EMBL" id="LKAM01000001">
    <property type="protein sequence ID" value="KUM50275.1"/>
    <property type="molecule type" value="Genomic_DNA"/>
</dbReference>
<accession>A0A101M3D8</accession>
<comment type="caution">
    <text evidence="1">The sequence shown here is derived from an EMBL/GenBank/DDBJ whole genome shotgun (WGS) entry which is preliminary data.</text>
</comment>
<organism evidence="1">
    <name type="scientific">Picea glauca</name>
    <name type="common">White spruce</name>
    <name type="synonym">Pinus glauca</name>
    <dbReference type="NCBI Taxonomy" id="3330"/>
    <lineage>
        <taxon>Eukaryota</taxon>
        <taxon>Viridiplantae</taxon>
        <taxon>Streptophyta</taxon>
        <taxon>Embryophyta</taxon>
        <taxon>Tracheophyta</taxon>
        <taxon>Spermatophyta</taxon>
        <taxon>Pinopsida</taxon>
        <taxon>Pinidae</taxon>
        <taxon>Conifers I</taxon>
        <taxon>Pinales</taxon>
        <taxon>Pinaceae</taxon>
        <taxon>Picea</taxon>
    </lineage>
</organism>
<sequence length="158" mass="17817">MRSCLLECPNISMPQFINGPNLSHPVESTPSPSLKAAGKRVTLLRVKICLSLPGCSAFSKCRGIRFTGCGCLEEKRKMERSNGNPMNPYYIRNYIYNSSHLFPLLTVELACASSPVGREFAASPSPYSRACFRILSRWSSLLAHPRRRNIRDLHKRKM</sequence>